<dbReference type="EMBL" id="BK015811">
    <property type="protein sequence ID" value="DAE26236.1"/>
    <property type="molecule type" value="Genomic_DNA"/>
</dbReference>
<accession>A0A8S5R5H1</accession>
<name>A0A8S5R5H1_9CAUD</name>
<organism evidence="1">
    <name type="scientific">Siphoviridae sp. ctcMb1</name>
    <dbReference type="NCBI Taxonomy" id="2827276"/>
    <lineage>
        <taxon>Viruses</taxon>
        <taxon>Duplodnaviria</taxon>
        <taxon>Heunggongvirae</taxon>
        <taxon>Uroviricota</taxon>
        <taxon>Caudoviricetes</taxon>
    </lineage>
</organism>
<protein>
    <submittedName>
        <fullName evidence="1">Uncharacterized protein</fullName>
    </submittedName>
</protein>
<reference evidence="1" key="1">
    <citation type="journal article" date="2021" name="Proc. Natl. Acad. Sci. U.S.A.">
        <title>A Catalog of Tens of Thousands of Viruses from Human Metagenomes Reveals Hidden Associations with Chronic Diseases.</title>
        <authorList>
            <person name="Tisza M.J."/>
            <person name="Buck C.B."/>
        </authorList>
    </citation>
    <scope>NUCLEOTIDE SEQUENCE</scope>
    <source>
        <strain evidence="1">CtcMb1</strain>
    </source>
</reference>
<sequence length="39" mass="4849">MSKPKYMEGDCIRSLDDLVLQENIFWNGRIWNRKWFMNL</sequence>
<proteinExistence type="predicted"/>
<evidence type="ECO:0000313" key="1">
    <source>
        <dbReference type="EMBL" id="DAE26236.1"/>
    </source>
</evidence>